<dbReference type="PANTHER" id="PTHR21248:SF22">
    <property type="entry name" value="PHOSPHOLIPASE D"/>
    <property type="match status" value="1"/>
</dbReference>
<feature type="domain" description="PLD phosphodiesterase" evidence="1">
    <location>
        <begin position="280"/>
        <end position="307"/>
    </location>
</feature>
<evidence type="ECO:0000313" key="2">
    <source>
        <dbReference type="EMBL" id="OGH84516.1"/>
    </source>
</evidence>
<dbReference type="AlphaFoldDB" id="A0A1F6NKI5"/>
<feature type="domain" description="PLD phosphodiesterase" evidence="1">
    <location>
        <begin position="107"/>
        <end position="134"/>
    </location>
</feature>
<sequence>MPDNFSYEFFSDTASAWQAMFEAIARAQKLVYWEVYMFLDDEQGKKYVALLCEKARAGVEIKLILDAVGSMEFTASAERELRLAGVEIVWYNPIFPRHFFRRWRERLWQRNHRKVLVIDGENGFVGGVNVHAAHRNWNDLHLRISGDTVRSLLYGFARSYIKSGGDKTKMRKILHPRLMLGLPEWRNKIRFFFHSPNQKSKRDLQQFFFNAMEAAKTSVTLLTPYYVPNRDFLRLLERATRRGIRIDLLVPARSDIQLMDILAQKYFQKVHEMGVNIYLSDQMNHSKAMVVDDNMGMVGSVNLTKRSFDINEEVGAYFTNVDMVNDLNKILSGWKEKAKPLALVKIHARGWWWRFKAWWADRFEKYV</sequence>
<dbReference type="SMART" id="SM00155">
    <property type="entry name" value="PLDc"/>
    <property type="match status" value="2"/>
</dbReference>
<evidence type="ECO:0000259" key="1">
    <source>
        <dbReference type="PROSITE" id="PS50035"/>
    </source>
</evidence>
<evidence type="ECO:0000313" key="3">
    <source>
        <dbReference type="Proteomes" id="UP000177803"/>
    </source>
</evidence>
<protein>
    <recommendedName>
        <fullName evidence="1">PLD phosphodiesterase domain-containing protein</fullName>
    </recommendedName>
</protein>
<dbReference type="GO" id="GO:0030572">
    <property type="term" value="F:phosphatidyltransferase activity"/>
    <property type="evidence" value="ECO:0007669"/>
    <property type="project" value="UniProtKB-ARBA"/>
</dbReference>
<dbReference type="GO" id="GO:0032049">
    <property type="term" value="P:cardiolipin biosynthetic process"/>
    <property type="evidence" value="ECO:0007669"/>
    <property type="project" value="UniProtKB-ARBA"/>
</dbReference>
<dbReference type="Gene3D" id="3.30.870.10">
    <property type="entry name" value="Endonuclease Chain A"/>
    <property type="match status" value="2"/>
</dbReference>
<dbReference type="Pfam" id="PF13091">
    <property type="entry name" value="PLDc_2"/>
    <property type="match status" value="2"/>
</dbReference>
<proteinExistence type="predicted"/>
<dbReference type="SUPFAM" id="SSF56024">
    <property type="entry name" value="Phospholipase D/nuclease"/>
    <property type="match status" value="2"/>
</dbReference>
<dbReference type="EMBL" id="MFQR01000015">
    <property type="protein sequence ID" value="OGH84516.1"/>
    <property type="molecule type" value="Genomic_DNA"/>
</dbReference>
<organism evidence="2 3">
    <name type="scientific">Candidatus Magasanikbacteria bacterium RIFOXYA2_FULL_44_8</name>
    <dbReference type="NCBI Taxonomy" id="1798696"/>
    <lineage>
        <taxon>Bacteria</taxon>
        <taxon>Candidatus Magasanikiibacteriota</taxon>
    </lineage>
</organism>
<dbReference type="CDD" id="cd09112">
    <property type="entry name" value="PLDc_CLS_2"/>
    <property type="match status" value="1"/>
</dbReference>
<dbReference type="PROSITE" id="PS50035">
    <property type="entry name" value="PLD"/>
    <property type="match status" value="2"/>
</dbReference>
<dbReference type="InterPro" id="IPR001736">
    <property type="entry name" value="PLipase_D/transphosphatidylase"/>
</dbReference>
<dbReference type="Proteomes" id="UP000177803">
    <property type="component" value="Unassembled WGS sequence"/>
</dbReference>
<accession>A0A1F6NKI5</accession>
<dbReference type="InterPro" id="IPR025202">
    <property type="entry name" value="PLD-like_dom"/>
</dbReference>
<name>A0A1F6NKI5_9BACT</name>
<dbReference type="PANTHER" id="PTHR21248">
    <property type="entry name" value="CARDIOLIPIN SYNTHASE"/>
    <property type="match status" value="1"/>
</dbReference>
<comment type="caution">
    <text evidence="2">The sequence shown here is derived from an EMBL/GenBank/DDBJ whole genome shotgun (WGS) entry which is preliminary data.</text>
</comment>
<dbReference type="CDD" id="cd09110">
    <property type="entry name" value="PLDc_CLS_1"/>
    <property type="match status" value="1"/>
</dbReference>
<reference evidence="2 3" key="1">
    <citation type="journal article" date="2016" name="Nat. Commun.">
        <title>Thousands of microbial genomes shed light on interconnected biogeochemical processes in an aquifer system.</title>
        <authorList>
            <person name="Anantharaman K."/>
            <person name="Brown C.T."/>
            <person name="Hug L.A."/>
            <person name="Sharon I."/>
            <person name="Castelle C.J."/>
            <person name="Probst A.J."/>
            <person name="Thomas B.C."/>
            <person name="Singh A."/>
            <person name="Wilkins M.J."/>
            <person name="Karaoz U."/>
            <person name="Brodie E.L."/>
            <person name="Williams K.H."/>
            <person name="Hubbard S.S."/>
            <person name="Banfield J.F."/>
        </authorList>
    </citation>
    <scope>NUCLEOTIDE SEQUENCE [LARGE SCALE GENOMIC DNA]</scope>
</reference>
<gene>
    <name evidence="2" type="ORF">A2261_02705</name>
</gene>